<dbReference type="GO" id="GO:0106300">
    <property type="term" value="P:protein-DNA covalent cross-linking repair"/>
    <property type="evidence" value="ECO:0007669"/>
    <property type="project" value="InterPro"/>
</dbReference>
<evidence type="ECO:0000256" key="4">
    <source>
        <dbReference type="ARBA" id="ARBA00022801"/>
    </source>
</evidence>
<dbReference type="GO" id="GO:0003697">
    <property type="term" value="F:single-stranded DNA binding"/>
    <property type="evidence" value="ECO:0007669"/>
    <property type="project" value="InterPro"/>
</dbReference>
<dbReference type="Pfam" id="PF02586">
    <property type="entry name" value="SRAP"/>
    <property type="match status" value="1"/>
</dbReference>
<evidence type="ECO:0000256" key="1">
    <source>
        <dbReference type="ARBA" id="ARBA00008136"/>
    </source>
</evidence>
<protein>
    <submittedName>
        <fullName evidence="8">Unannotated protein</fullName>
    </submittedName>
</protein>
<keyword evidence="2" id="KW-0645">Protease</keyword>
<reference evidence="8" key="1">
    <citation type="submission" date="2020-05" db="EMBL/GenBank/DDBJ databases">
        <authorList>
            <person name="Chiriac C."/>
            <person name="Salcher M."/>
            <person name="Ghai R."/>
            <person name="Kavagutti S V."/>
        </authorList>
    </citation>
    <scope>NUCLEOTIDE SEQUENCE</scope>
</reference>
<comment type="similarity">
    <text evidence="1">Belongs to the SOS response-associated peptidase family.</text>
</comment>
<name>A0A6J5YYF6_9ZZZZ</name>
<evidence type="ECO:0000256" key="3">
    <source>
        <dbReference type="ARBA" id="ARBA00022763"/>
    </source>
</evidence>
<keyword evidence="7" id="KW-0456">Lyase</keyword>
<dbReference type="PANTHER" id="PTHR13604:SF0">
    <property type="entry name" value="ABASIC SITE PROCESSING PROTEIN HMCES"/>
    <property type="match status" value="1"/>
</dbReference>
<evidence type="ECO:0000256" key="2">
    <source>
        <dbReference type="ARBA" id="ARBA00022670"/>
    </source>
</evidence>
<dbReference type="GO" id="GO:0006508">
    <property type="term" value="P:proteolysis"/>
    <property type="evidence" value="ECO:0007669"/>
    <property type="project" value="UniProtKB-KW"/>
</dbReference>
<evidence type="ECO:0000313" key="8">
    <source>
        <dbReference type="EMBL" id="CAB4335284.1"/>
    </source>
</evidence>
<keyword evidence="4" id="KW-0378">Hydrolase</keyword>
<dbReference type="GO" id="GO:0016829">
    <property type="term" value="F:lyase activity"/>
    <property type="evidence" value="ECO:0007669"/>
    <property type="project" value="UniProtKB-KW"/>
</dbReference>
<dbReference type="InterPro" id="IPR003738">
    <property type="entry name" value="SRAP"/>
</dbReference>
<proteinExistence type="inferred from homology"/>
<dbReference type="InterPro" id="IPR036590">
    <property type="entry name" value="SRAP-like"/>
</dbReference>
<organism evidence="8">
    <name type="scientific">freshwater metagenome</name>
    <dbReference type="NCBI Taxonomy" id="449393"/>
    <lineage>
        <taxon>unclassified sequences</taxon>
        <taxon>metagenomes</taxon>
        <taxon>ecological metagenomes</taxon>
    </lineage>
</organism>
<keyword evidence="5" id="KW-0190">Covalent protein-DNA linkage</keyword>
<keyword evidence="6" id="KW-0238">DNA-binding</keyword>
<accession>A0A6J5YYF6</accession>
<keyword evidence="3" id="KW-0227">DNA damage</keyword>
<evidence type="ECO:0000256" key="5">
    <source>
        <dbReference type="ARBA" id="ARBA00023124"/>
    </source>
</evidence>
<dbReference type="AlphaFoldDB" id="A0A6J5YYF6"/>
<dbReference type="GO" id="GO:0008233">
    <property type="term" value="F:peptidase activity"/>
    <property type="evidence" value="ECO:0007669"/>
    <property type="project" value="UniProtKB-KW"/>
</dbReference>
<evidence type="ECO:0000256" key="7">
    <source>
        <dbReference type="ARBA" id="ARBA00023239"/>
    </source>
</evidence>
<dbReference type="SUPFAM" id="SSF143081">
    <property type="entry name" value="BB1717-like"/>
    <property type="match status" value="1"/>
</dbReference>
<gene>
    <name evidence="8" type="ORF">UFOPK3775_00502</name>
</gene>
<sequence>MCGRYAMANTKEEIVTFFNLRENSSNPMLPLNWNVAPTNEIYIVKGSEGVRNLESASWGMIAPWQKSIAEARASQSHAINARSESIHEKPTFRDAFRRTRCLIPVTGYYEWATALGRYAPKQPFYISDRDGAQLSVAGIWSSWISPNGEQINSASIITQEAQGELATIHSRMPVFMERARWDTWLDPSNRDIEMLRELMRCVEPERNLVTRPVDSRVNVVANNGPELIQEIALGEPETLF</sequence>
<dbReference type="PANTHER" id="PTHR13604">
    <property type="entry name" value="DC12-RELATED"/>
    <property type="match status" value="1"/>
</dbReference>
<dbReference type="Gene3D" id="3.90.1680.10">
    <property type="entry name" value="SOS response associated peptidase-like"/>
    <property type="match status" value="1"/>
</dbReference>
<dbReference type="EMBL" id="CAESAK010000049">
    <property type="protein sequence ID" value="CAB4335284.1"/>
    <property type="molecule type" value="Genomic_DNA"/>
</dbReference>
<evidence type="ECO:0000256" key="6">
    <source>
        <dbReference type="ARBA" id="ARBA00023125"/>
    </source>
</evidence>